<reference evidence="1 2" key="1">
    <citation type="journal article" date="2013" name="PLoS Genet.">
        <title>The genome and development-dependent transcriptomes of Pyronema confluens: a window into fungal evolution.</title>
        <authorList>
            <person name="Traeger S."/>
            <person name="Altegoer F."/>
            <person name="Freitag M."/>
            <person name="Gabaldon T."/>
            <person name="Kempken F."/>
            <person name="Kumar A."/>
            <person name="Marcet-Houben M."/>
            <person name="Poggeler S."/>
            <person name="Stajich J.E."/>
            <person name="Nowrousian M."/>
        </authorList>
    </citation>
    <scope>NUCLEOTIDE SEQUENCE [LARGE SCALE GENOMIC DNA]</scope>
    <source>
        <strain evidence="2">CBS 100304</strain>
        <tissue evidence="1">Vegetative mycelium</tissue>
    </source>
</reference>
<name>U4LA86_PYROM</name>
<keyword evidence="2" id="KW-1185">Reference proteome</keyword>
<evidence type="ECO:0000313" key="1">
    <source>
        <dbReference type="EMBL" id="CCX15872.1"/>
    </source>
</evidence>
<gene>
    <name evidence="1" type="ORF">PCON_02331</name>
</gene>
<dbReference type="AlphaFoldDB" id="U4LA86"/>
<accession>U4LA86</accession>
<sequence>MSKDLNHCFRFVQASSTPSIPFFTCQNHLVIS</sequence>
<organism evidence="1 2">
    <name type="scientific">Pyronema omphalodes (strain CBS 100304)</name>
    <name type="common">Pyronema confluens</name>
    <dbReference type="NCBI Taxonomy" id="1076935"/>
    <lineage>
        <taxon>Eukaryota</taxon>
        <taxon>Fungi</taxon>
        <taxon>Dikarya</taxon>
        <taxon>Ascomycota</taxon>
        <taxon>Pezizomycotina</taxon>
        <taxon>Pezizomycetes</taxon>
        <taxon>Pezizales</taxon>
        <taxon>Pyronemataceae</taxon>
        <taxon>Pyronema</taxon>
    </lineage>
</organism>
<evidence type="ECO:0000313" key="2">
    <source>
        <dbReference type="Proteomes" id="UP000018144"/>
    </source>
</evidence>
<proteinExistence type="predicted"/>
<dbReference type="EMBL" id="HF936264">
    <property type="protein sequence ID" value="CCX15872.1"/>
    <property type="molecule type" value="Genomic_DNA"/>
</dbReference>
<dbReference type="Proteomes" id="UP000018144">
    <property type="component" value="Unassembled WGS sequence"/>
</dbReference>
<protein>
    <submittedName>
        <fullName evidence="1">Uncharacterized protein</fullName>
    </submittedName>
</protein>